<protein>
    <submittedName>
        <fullName evidence="2">Uncharacterized protein</fullName>
    </submittedName>
</protein>
<sequence length="52" mass="6021">MDDVVKIETPMTQGSSGLRPEEEVKKHPKAKVFYLGDPKDRKEKNDLDDYQN</sequence>
<evidence type="ECO:0000256" key="1">
    <source>
        <dbReference type="SAM" id="MobiDB-lite"/>
    </source>
</evidence>
<evidence type="ECO:0000313" key="2">
    <source>
        <dbReference type="EMBL" id="KKK47960.1"/>
    </source>
</evidence>
<proteinExistence type="predicted"/>
<dbReference type="EMBL" id="LAZR01069308">
    <property type="protein sequence ID" value="KKK47960.1"/>
    <property type="molecule type" value="Genomic_DNA"/>
</dbReference>
<comment type="caution">
    <text evidence="2">The sequence shown here is derived from an EMBL/GenBank/DDBJ whole genome shotgun (WGS) entry which is preliminary data.</text>
</comment>
<feature type="region of interest" description="Disordered" evidence="1">
    <location>
        <begin position="1"/>
        <end position="25"/>
    </location>
</feature>
<gene>
    <name evidence="2" type="ORF">LCGC14_3149930</name>
</gene>
<dbReference type="AlphaFoldDB" id="A0A0F8WIF5"/>
<name>A0A0F8WIF5_9ZZZZ</name>
<reference evidence="2" key="1">
    <citation type="journal article" date="2015" name="Nature">
        <title>Complex archaea that bridge the gap between prokaryotes and eukaryotes.</title>
        <authorList>
            <person name="Spang A."/>
            <person name="Saw J.H."/>
            <person name="Jorgensen S.L."/>
            <person name="Zaremba-Niedzwiedzka K."/>
            <person name="Martijn J."/>
            <person name="Lind A.E."/>
            <person name="van Eijk R."/>
            <person name="Schleper C."/>
            <person name="Guy L."/>
            <person name="Ettema T.J."/>
        </authorList>
    </citation>
    <scope>NUCLEOTIDE SEQUENCE</scope>
</reference>
<accession>A0A0F8WIF5</accession>
<organism evidence="2">
    <name type="scientific">marine sediment metagenome</name>
    <dbReference type="NCBI Taxonomy" id="412755"/>
    <lineage>
        <taxon>unclassified sequences</taxon>
        <taxon>metagenomes</taxon>
        <taxon>ecological metagenomes</taxon>
    </lineage>
</organism>